<organism evidence="1 2">
    <name type="scientific">Botryotinia fuckeliana (strain T4)</name>
    <name type="common">Noble rot fungus</name>
    <name type="synonym">Botrytis cinerea</name>
    <dbReference type="NCBI Taxonomy" id="999810"/>
    <lineage>
        <taxon>Eukaryota</taxon>
        <taxon>Fungi</taxon>
        <taxon>Dikarya</taxon>
        <taxon>Ascomycota</taxon>
        <taxon>Pezizomycotina</taxon>
        <taxon>Leotiomycetes</taxon>
        <taxon>Helotiales</taxon>
        <taxon>Sclerotiniaceae</taxon>
        <taxon>Botrytis</taxon>
    </lineage>
</organism>
<dbReference type="Proteomes" id="UP000008177">
    <property type="component" value="Unplaced contigs"/>
</dbReference>
<evidence type="ECO:0000313" key="1">
    <source>
        <dbReference type="EMBL" id="CCD45749.1"/>
    </source>
</evidence>
<dbReference type="HOGENOM" id="CLU_2084489_0_0_1"/>
<proteinExistence type="predicted"/>
<gene>
    <name evidence="1" type="ORF">BofuT4_P047670.1</name>
</gene>
<protein>
    <submittedName>
        <fullName evidence="1">Uncharacterized protein</fullName>
    </submittedName>
</protein>
<dbReference type="EMBL" id="FQ790278">
    <property type="protein sequence ID" value="CCD45749.1"/>
    <property type="molecule type" value="Genomic_DNA"/>
</dbReference>
<reference evidence="2" key="1">
    <citation type="journal article" date="2011" name="PLoS Genet.">
        <title>Genomic analysis of the necrotrophic fungal pathogens Sclerotinia sclerotiorum and Botrytis cinerea.</title>
        <authorList>
            <person name="Amselem J."/>
            <person name="Cuomo C.A."/>
            <person name="van Kan J.A."/>
            <person name="Viaud M."/>
            <person name="Benito E.P."/>
            <person name="Couloux A."/>
            <person name="Coutinho P.M."/>
            <person name="de Vries R.P."/>
            <person name="Dyer P.S."/>
            <person name="Fillinger S."/>
            <person name="Fournier E."/>
            <person name="Gout L."/>
            <person name="Hahn M."/>
            <person name="Kohn L."/>
            <person name="Lapalu N."/>
            <person name="Plummer K.M."/>
            <person name="Pradier J.M."/>
            <person name="Quevillon E."/>
            <person name="Sharon A."/>
            <person name="Simon A."/>
            <person name="ten Have A."/>
            <person name="Tudzynski B."/>
            <person name="Tudzynski P."/>
            <person name="Wincker P."/>
            <person name="Andrew M."/>
            <person name="Anthouard V."/>
            <person name="Beever R.E."/>
            <person name="Beffa R."/>
            <person name="Benoit I."/>
            <person name="Bouzid O."/>
            <person name="Brault B."/>
            <person name="Chen Z."/>
            <person name="Choquer M."/>
            <person name="Collemare J."/>
            <person name="Cotton P."/>
            <person name="Danchin E.G."/>
            <person name="Da Silva C."/>
            <person name="Gautier A."/>
            <person name="Giraud C."/>
            <person name="Giraud T."/>
            <person name="Gonzalez C."/>
            <person name="Grossetete S."/>
            <person name="Guldener U."/>
            <person name="Henrissat B."/>
            <person name="Howlett B.J."/>
            <person name="Kodira C."/>
            <person name="Kretschmer M."/>
            <person name="Lappartient A."/>
            <person name="Leroch M."/>
            <person name="Levis C."/>
            <person name="Mauceli E."/>
            <person name="Neuveglise C."/>
            <person name="Oeser B."/>
            <person name="Pearson M."/>
            <person name="Poulain J."/>
            <person name="Poussereau N."/>
            <person name="Quesneville H."/>
            <person name="Rascle C."/>
            <person name="Schumacher J."/>
            <person name="Segurens B."/>
            <person name="Sexton A."/>
            <person name="Silva E."/>
            <person name="Sirven C."/>
            <person name="Soanes D.M."/>
            <person name="Talbot N.J."/>
            <person name="Templeton M."/>
            <person name="Yandava C."/>
            <person name="Yarden O."/>
            <person name="Zeng Q."/>
            <person name="Rollins J.A."/>
            <person name="Lebrun M.H."/>
            <person name="Dickman M."/>
        </authorList>
    </citation>
    <scope>NUCLEOTIDE SEQUENCE [LARGE SCALE GENOMIC DNA]</scope>
    <source>
        <strain evidence="2">T4</strain>
    </source>
</reference>
<name>G2XZ62_BOTF4</name>
<sequence length="117" mass="13371">MRTEGPSTSPSGECLPIYRAKSMSAAKQTKALDYTAHTLCRTEEYNFTLRWSFDTPCNGWGPIIKAIVGFLNCRDRDQHPGWKLSSVIAMTFEFRYNVNLIRRLRFPPTLRGAQPTI</sequence>
<accession>G2XZ62</accession>
<dbReference type="InParanoid" id="G2XZ62"/>
<evidence type="ECO:0000313" key="2">
    <source>
        <dbReference type="Proteomes" id="UP000008177"/>
    </source>
</evidence>
<dbReference type="AlphaFoldDB" id="G2XZ62"/>